<keyword evidence="1" id="KW-0678">Repressor</keyword>
<organism evidence="7 8">
    <name type="scientific">Citrobacter sedlakii</name>
    <dbReference type="NCBI Taxonomy" id="67826"/>
    <lineage>
        <taxon>Bacteria</taxon>
        <taxon>Pseudomonadati</taxon>
        <taxon>Pseudomonadota</taxon>
        <taxon>Gammaproteobacteria</taxon>
        <taxon>Enterobacterales</taxon>
        <taxon>Enterobacteriaceae</taxon>
        <taxon>Citrobacter</taxon>
        <taxon>Citrobacter freundii complex</taxon>
    </lineage>
</organism>
<dbReference type="Proteomes" id="UP000746649">
    <property type="component" value="Unassembled WGS sequence"/>
</dbReference>
<dbReference type="PROSITE" id="PS50977">
    <property type="entry name" value="HTH_TETR_2"/>
    <property type="match status" value="1"/>
</dbReference>
<accession>A0ABS0ZU67</accession>
<comment type="caution">
    <text evidence="7">The sequence shown here is derived from an EMBL/GenBank/DDBJ whole genome shotgun (WGS) entry which is preliminary data.</text>
</comment>
<evidence type="ECO:0000256" key="4">
    <source>
        <dbReference type="ARBA" id="ARBA00023163"/>
    </source>
</evidence>
<dbReference type="PROSITE" id="PS01081">
    <property type="entry name" value="HTH_TETR_1"/>
    <property type="match status" value="1"/>
</dbReference>
<keyword evidence="8" id="KW-1185">Reference proteome</keyword>
<feature type="domain" description="HTH tetR-type" evidence="6">
    <location>
        <begin position="10"/>
        <end position="70"/>
    </location>
</feature>
<dbReference type="InterPro" id="IPR050624">
    <property type="entry name" value="HTH-type_Tx_Regulator"/>
</dbReference>
<evidence type="ECO:0000256" key="2">
    <source>
        <dbReference type="ARBA" id="ARBA00023015"/>
    </source>
</evidence>
<gene>
    <name evidence="7" type="primary">envR</name>
    <name evidence="7" type="ORF">I6M88_15405</name>
</gene>
<keyword evidence="2" id="KW-0805">Transcription regulation</keyword>
<evidence type="ECO:0000256" key="5">
    <source>
        <dbReference type="PROSITE-ProRule" id="PRU00335"/>
    </source>
</evidence>
<dbReference type="RefSeq" id="WP_042292027.1">
    <property type="nucleotide sequence ID" value="NZ_CABLBY010000015.1"/>
</dbReference>
<evidence type="ECO:0000313" key="7">
    <source>
        <dbReference type="EMBL" id="MBJ8382348.1"/>
    </source>
</evidence>
<dbReference type="Pfam" id="PF00440">
    <property type="entry name" value="TetR_N"/>
    <property type="match status" value="1"/>
</dbReference>
<dbReference type="EMBL" id="JADWND010000007">
    <property type="protein sequence ID" value="MBJ8382348.1"/>
    <property type="molecule type" value="Genomic_DNA"/>
</dbReference>
<feature type="DNA-binding region" description="H-T-H motif" evidence="5">
    <location>
        <begin position="33"/>
        <end position="52"/>
    </location>
</feature>
<dbReference type="PANTHER" id="PTHR43479:SF11">
    <property type="entry name" value="ACREF_ENVCD OPERON REPRESSOR-RELATED"/>
    <property type="match status" value="1"/>
</dbReference>
<dbReference type="InterPro" id="IPR013572">
    <property type="entry name" value="Tscrpt_reg_MAATS_C"/>
</dbReference>
<name>A0ABS0ZU67_9ENTR</name>
<dbReference type="Pfam" id="PF08361">
    <property type="entry name" value="TetR_C_2"/>
    <property type="match status" value="1"/>
</dbReference>
<dbReference type="InterPro" id="IPR036271">
    <property type="entry name" value="Tet_transcr_reg_TetR-rel_C_sf"/>
</dbReference>
<keyword evidence="3 5" id="KW-0238">DNA-binding</keyword>
<proteinExistence type="predicted"/>
<dbReference type="GeneID" id="84234892"/>
<dbReference type="NCBIfam" id="NF007430">
    <property type="entry name" value="PRK09975.1"/>
    <property type="match status" value="1"/>
</dbReference>
<evidence type="ECO:0000256" key="1">
    <source>
        <dbReference type="ARBA" id="ARBA00022491"/>
    </source>
</evidence>
<protein>
    <submittedName>
        <fullName evidence="7">AcrEF/envCD operon transcriptional regulator</fullName>
    </submittedName>
</protein>
<dbReference type="InterPro" id="IPR001647">
    <property type="entry name" value="HTH_TetR"/>
</dbReference>
<dbReference type="PRINTS" id="PR00455">
    <property type="entry name" value="HTHTETR"/>
</dbReference>
<dbReference type="PANTHER" id="PTHR43479">
    <property type="entry name" value="ACREF/ENVCD OPERON REPRESSOR-RELATED"/>
    <property type="match status" value="1"/>
</dbReference>
<evidence type="ECO:0000259" key="6">
    <source>
        <dbReference type="PROSITE" id="PS50977"/>
    </source>
</evidence>
<keyword evidence="4" id="KW-0804">Transcription</keyword>
<dbReference type="SUPFAM" id="SSF48498">
    <property type="entry name" value="Tetracyclin repressor-like, C-terminal domain"/>
    <property type="match status" value="1"/>
</dbReference>
<evidence type="ECO:0000256" key="3">
    <source>
        <dbReference type="ARBA" id="ARBA00023125"/>
    </source>
</evidence>
<dbReference type="InterPro" id="IPR023772">
    <property type="entry name" value="DNA-bd_HTH_TetR-type_CS"/>
</dbReference>
<dbReference type="Gene3D" id="1.10.357.10">
    <property type="entry name" value="Tetracycline Repressor, domain 2"/>
    <property type="match status" value="1"/>
</dbReference>
<dbReference type="SUPFAM" id="SSF46689">
    <property type="entry name" value="Homeodomain-like"/>
    <property type="match status" value="1"/>
</dbReference>
<reference evidence="7 8" key="1">
    <citation type="submission" date="2020-11" db="EMBL/GenBank/DDBJ databases">
        <title>Enhanced detection system for hospital associated transmission using whole genome sequencing surveillance.</title>
        <authorList>
            <person name="Harrison L.H."/>
            <person name="Van Tyne D."/>
            <person name="Marsh J.W."/>
            <person name="Griffith M.P."/>
            <person name="Snyder D.J."/>
            <person name="Cooper V.S."/>
            <person name="Mustapha M."/>
        </authorList>
    </citation>
    <scope>NUCLEOTIDE SEQUENCE [LARGE SCALE GENOMIC DNA]</scope>
    <source>
        <strain evidence="7 8">CB00117</strain>
    </source>
</reference>
<sequence length="220" mass="24844">MAKKTKADALKTRQHLIETAITQFAARGVGNTTLNDIADAAQVTRGAIYWHFSNKTQLFNEVWQQQPPLRDLIQERVTALNAENPLQQLREKFIVALQYIAEVPRQQALLQILYHKCEFQDDMISEREIREKIGFNQQALREALQACMAEGMIPGTLDLDVALIIICGSFSGILKNWLMNPASYNLYEQAPALVDNVLSMLSPDGNVRQLIKPTNIHGEI</sequence>
<dbReference type="InterPro" id="IPR009057">
    <property type="entry name" value="Homeodomain-like_sf"/>
</dbReference>
<evidence type="ECO:0000313" key="8">
    <source>
        <dbReference type="Proteomes" id="UP000746649"/>
    </source>
</evidence>